<dbReference type="AlphaFoldDB" id="A0A292ZNT6"/>
<feature type="compositionally biased region" description="Polar residues" evidence="1">
    <location>
        <begin position="11"/>
        <end position="21"/>
    </location>
</feature>
<feature type="region of interest" description="Disordered" evidence="1">
    <location>
        <begin position="1"/>
        <end position="21"/>
    </location>
</feature>
<evidence type="ECO:0000313" key="3">
    <source>
        <dbReference type="Proteomes" id="UP000221538"/>
    </source>
</evidence>
<reference evidence="2 3" key="1">
    <citation type="journal article" date="2013" name="Biodegradation">
        <title>Occurrence of 4-tert-butylphenol (4-t-BP) biodegradation in an aquatic sample caused by the presence of Spirodela polyrrhiza and isolation of a 4-t-BP-utilizing bacterium.</title>
        <authorList>
            <person name="Ogata Y."/>
            <person name="Toyama T."/>
            <person name="Yu N."/>
            <person name="Wang X."/>
            <person name="Sei K."/>
            <person name="Ike M."/>
        </authorList>
    </citation>
    <scope>NUCLEOTIDE SEQUENCE [LARGE SCALE GENOMIC DNA]</scope>
    <source>
        <strain evidence="2 3">OMI</strain>
    </source>
</reference>
<evidence type="ECO:0000313" key="2">
    <source>
        <dbReference type="EMBL" id="GAY24560.1"/>
    </source>
</evidence>
<organism evidence="2 3">
    <name type="scientific">Sphingobium fuliginis (strain ATCC 27551)</name>
    <dbReference type="NCBI Taxonomy" id="336203"/>
    <lineage>
        <taxon>Bacteria</taxon>
        <taxon>Pseudomonadati</taxon>
        <taxon>Pseudomonadota</taxon>
        <taxon>Alphaproteobacteria</taxon>
        <taxon>Sphingomonadales</taxon>
        <taxon>Sphingomonadaceae</taxon>
        <taxon>Sphingobium</taxon>
    </lineage>
</organism>
<dbReference type="EMBL" id="BEWI01000032">
    <property type="protein sequence ID" value="GAY24560.1"/>
    <property type="molecule type" value="Genomic_DNA"/>
</dbReference>
<proteinExistence type="predicted"/>
<accession>A0A292ZNT6</accession>
<comment type="caution">
    <text evidence="2">The sequence shown here is derived from an EMBL/GenBank/DDBJ whole genome shotgun (WGS) entry which is preliminary data.</text>
</comment>
<evidence type="ECO:0000256" key="1">
    <source>
        <dbReference type="SAM" id="MobiDB-lite"/>
    </source>
</evidence>
<gene>
    <name evidence="2" type="ORF">SFOMI_5140</name>
</gene>
<reference evidence="2 3" key="2">
    <citation type="journal article" date="2013" name="Environ. Sci. Technol.">
        <title>The 4-tert-butylphenol-utilizing bacterium Sphingobium fuliginis OMI can degrade bisphenols via phenolic ring hydroxylation and meta-cleavage pathway.</title>
        <authorList>
            <person name="Ogata Y."/>
            <person name="Goda S."/>
            <person name="Toyama T."/>
            <person name="Sei K."/>
            <person name="Ike M."/>
        </authorList>
    </citation>
    <scope>NUCLEOTIDE SEQUENCE [LARGE SCALE GENOMIC DNA]</scope>
    <source>
        <strain evidence="2 3">OMI</strain>
    </source>
</reference>
<dbReference type="Proteomes" id="UP000221538">
    <property type="component" value="Unassembled WGS sequence"/>
</dbReference>
<protein>
    <submittedName>
        <fullName evidence="2">Uncharacterized protein</fullName>
    </submittedName>
</protein>
<sequence length="54" mass="5900">MLRCPARISDAKSSGSRGSKANIQTAFRRSAAYGGPAGTISFRYSRSPETYWRA</sequence>
<name>A0A292ZNT6_SPHSA</name>